<evidence type="ECO:0000256" key="3">
    <source>
        <dbReference type="ARBA" id="ARBA00022519"/>
    </source>
</evidence>
<keyword evidence="3" id="KW-0997">Cell inner membrane</keyword>
<evidence type="ECO:0000256" key="6">
    <source>
        <dbReference type="ARBA" id="ARBA00023315"/>
    </source>
</evidence>
<evidence type="ECO:0000256" key="5">
    <source>
        <dbReference type="ARBA" id="ARBA00023136"/>
    </source>
</evidence>
<dbReference type="GO" id="GO:0009247">
    <property type="term" value="P:glycolipid biosynthetic process"/>
    <property type="evidence" value="ECO:0007669"/>
    <property type="project" value="UniProtKB-ARBA"/>
</dbReference>
<name>A0A2C9D457_9HYPH</name>
<evidence type="ECO:0000313" key="7">
    <source>
        <dbReference type="EMBL" id="SON55074.1"/>
    </source>
</evidence>
<sequence length="331" mass="37526">MRTKDRDTKLEGRKAWVYEAPQPPPLADLFGDGAKRRAFYNYHVRDNFYNGLDYAVHYGLKLLPSETCSRIGAWLGRFMAPRFHKEAEARARANLKRLKPDWSEAEVEDTLMRNWDNQGRLMLEFSVIHRLMDEGRITIDRASMEPIIAAAKAGPLVLVGLHIGNWEVLAPAILSLGISPYDIYMPQKSRARTHIAETVRAKFGLRTLPPGAKGARPALRYLKAGETIIIFCDEGFDYEVMAPFFHREPHLGGNLSVAVRLARHSGARIAVFHAERTEGCRFVARGDHVIDLPATDNPGQRLMEDVIFLNGLIEPIILDHLDQWYFLDNAL</sequence>
<comment type="subcellular location">
    <subcellularLocation>
        <location evidence="1">Cell inner membrane</location>
    </subcellularLocation>
</comment>
<reference evidence="8" key="1">
    <citation type="submission" date="2017-09" db="EMBL/GenBank/DDBJ databases">
        <title>Genome sequence of Nannocystis excedens DSM 71.</title>
        <authorList>
            <person name="Blom J."/>
        </authorList>
    </citation>
    <scope>NUCLEOTIDE SEQUENCE [LARGE SCALE GENOMIC DNA]</scope>
    <source>
        <strain evidence="8">type strain: E19</strain>
    </source>
</reference>
<dbReference type="PANTHER" id="PTHR30606:SF10">
    <property type="entry name" value="PHOSPHATIDYLINOSITOL MANNOSIDE ACYLTRANSFERASE"/>
    <property type="match status" value="1"/>
</dbReference>
<evidence type="ECO:0000313" key="8">
    <source>
        <dbReference type="Proteomes" id="UP000223606"/>
    </source>
</evidence>
<accession>A0A2C9D457</accession>
<dbReference type="EMBL" id="LT960614">
    <property type="protein sequence ID" value="SON55074.1"/>
    <property type="molecule type" value="Genomic_DNA"/>
</dbReference>
<dbReference type="RefSeq" id="WP_099555640.1">
    <property type="nucleotide sequence ID" value="NZ_LT960614.1"/>
</dbReference>
<gene>
    <name evidence="7" type="ORF">HDIA_1533</name>
</gene>
<keyword evidence="8" id="KW-1185">Reference proteome</keyword>
<protein>
    <submittedName>
        <fullName evidence="7">Lipid A biosynthesis lauroyl acyltransferase</fullName>
    </submittedName>
</protein>
<keyword evidence="2" id="KW-1003">Cell membrane</keyword>
<dbReference type="Pfam" id="PF03279">
    <property type="entry name" value="Lip_A_acyltrans"/>
    <property type="match status" value="1"/>
</dbReference>
<keyword evidence="5" id="KW-0472">Membrane</keyword>
<dbReference type="GO" id="GO:0016746">
    <property type="term" value="F:acyltransferase activity"/>
    <property type="evidence" value="ECO:0007669"/>
    <property type="project" value="UniProtKB-KW"/>
</dbReference>
<keyword evidence="4 7" id="KW-0808">Transferase</keyword>
<evidence type="ECO:0000256" key="2">
    <source>
        <dbReference type="ARBA" id="ARBA00022475"/>
    </source>
</evidence>
<dbReference type="InterPro" id="IPR004960">
    <property type="entry name" value="LipA_acyltrans"/>
</dbReference>
<dbReference type="PANTHER" id="PTHR30606">
    <property type="entry name" value="LIPID A BIOSYNTHESIS LAUROYL ACYLTRANSFERASE"/>
    <property type="match status" value="1"/>
</dbReference>
<dbReference type="Proteomes" id="UP000223606">
    <property type="component" value="Chromosome 1"/>
</dbReference>
<evidence type="ECO:0000256" key="1">
    <source>
        <dbReference type="ARBA" id="ARBA00004533"/>
    </source>
</evidence>
<dbReference type="KEGG" id="hdi:HDIA_1533"/>
<evidence type="ECO:0000256" key="4">
    <source>
        <dbReference type="ARBA" id="ARBA00022679"/>
    </source>
</evidence>
<dbReference type="OrthoDB" id="7463125at2"/>
<keyword evidence="6 7" id="KW-0012">Acyltransferase</keyword>
<dbReference type="GO" id="GO:0005886">
    <property type="term" value="C:plasma membrane"/>
    <property type="evidence" value="ECO:0007669"/>
    <property type="project" value="UniProtKB-SubCell"/>
</dbReference>
<organism evidence="7 8">
    <name type="scientific">Hartmannibacter diazotrophicus</name>
    <dbReference type="NCBI Taxonomy" id="1482074"/>
    <lineage>
        <taxon>Bacteria</taxon>
        <taxon>Pseudomonadati</taxon>
        <taxon>Pseudomonadota</taxon>
        <taxon>Alphaproteobacteria</taxon>
        <taxon>Hyphomicrobiales</taxon>
        <taxon>Pleomorphomonadaceae</taxon>
        <taxon>Hartmannibacter</taxon>
    </lineage>
</organism>
<dbReference type="AlphaFoldDB" id="A0A2C9D457"/>
<proteinExistence type="predicted"/>
<dbReference type="CDD" id="cd07984">
    <property type="entry name" value="LPLAT_LABLAT-like"/>
    <property type="match status" value="1"/>
</dbReference>